<dbReference type="InterPro" id="IPR029063">
    <property type="entry name" value="SAM-dependent_MTases_sf"/>
</dbReference>
<evidence type="ECO:0000256" key="6">
    <source>
        <dbReference type="ARBA" id="ARBA00022691"/>
    </source>
</evidence>
<keyword evidence="6" id="KW-0949">S-adenosyl-L-methionine</keyword>
<organism evidence="8 9">
    <name type="scientific">Noviherbaspirillum saxi</name>
    <dbReference type="NCBI Taxonomy" id="2320863"/>
    <lineage>
        <taxon>Bacteria</taxon>
        <taxon>Pseudomonadati</taxon>
        <taxon>Pseudomonadota</taxon>
        <taxon>Betaproteobacteria</taxon>
        <taxon>Burkholderiales</taxon>
        <taxon>Oxalobacteraceae</taxon>
        <taxon>Noviherbaspirillum</taxon>
    </lineage>
</organism>
<dbReference type="PANTHER" id="PTHR23417:SF14">
    <property type="entry name" value="PENTACOTRIPEPTIDE-REPEAT REGION OF PRORP DOMAIN-CONTAINING PROTEIN"/>
    <property type="match status" value="1"/>
</dbReference>
<dbReference type="InterPro" id="IPR003358">
    <property type="entry name" value="tRNA_(Gua-N-7)_MeTrfase_Trmb"/>
</dbReference>
<dbReference type="GO" id="GO:0043527">
    <property type="term" value="C:tRNA methyltransferase complex"/>
    <property type="evidence" value="ECO:0007669"/>
    <property type="project" value="TreeGrafter"/>
</dbReference>
<proteinExistence type="predicted"/>
<dbReference type="SUPFAM" id="SSF53335">
    <property type="entry name" value="S-adenosyl-L-methionine-dependent methyltransferases"/>
    <property type="match status" value="1"/>
</dbReference>
<comment type="function">
    <text evidence="2">Catalyzes the formation of N(7)-methylguanine at position 46 (m7G46) in tRNA.</text>
</comment>
<dbReference type="PROSITE" id="PS51625">
    <property type="entry name" value="SAM_MT_TRMB"/>
    <property type="match status" value="1"/>
</dbReference>
<dbReference type="AlphaFoldDB" id="A0A3A3GCD5"/>
<dbReference type="Proteomes" id="UP000265955">
    <property type="component" value="Unassembled WGS sequence"/>
</dbReference>
<name>A0A3A3GCD5_9BURK</name>
<dbReference type="GO" id="GO:0008176">
    <property type="term" value="F:tRNA (guanine(46)-N7)-methyltransferase activity"/>
    <property type="evidence" value="ECO:0007669"/>
    <property type="project" value="UniProtKB-EC"/>
</dbReference>
<sequence>MYANSRSISSAQTTIHEQLFMLVDKHARSQFQKPIMPYNKEAFDASIAAWTRAGNAPLILDAGCGVGLSSLHLATRYPDSFIIGVDQSADRLSRNTQWRGDTPDNLITVRADLVDYWRLLQTAGVQLARHYILYPNPWPKVGQLARRWHGHAVFPTLASLGGELECRSNWRIYIEEFAAALAHLSGQAVTCESYVTEAPITPFERKYIASGHSLWRCRLNLGCLNRSKFIEKVDMLGEINGKSTVY</sequence>
<gene>
    <name evidence="8" type="ORF">D3871_02155</name>
</gene>
<keyword evidence="7" id="KW-0819">tRNA processing</keyword>
<evidence type="ECO:0000256" key="1">
    <source>
        <dbReference type="ARBA" id="ARBA00000142"/>
    </source>
</evidence>
<dbReference type="Pfam" id="PF02390">
    <property type="entry name" value="Methyltransf_4"/>
    <property type="match status" value="1"/>
</dbReference>
<evidence type="ECO:0000256" key="2">
    <source>
        <dbReference type="ARBA" id="ARBA00003015"/>
    </source>
</evidence>
<comment type="catalytic activity">
    <reaction evidence="1">
        <text>guanosine(46) in tRNA + S-adenosyl-L-methionine = N(7)-methylguanosine(46) in tRNA + S-adenosyl-L-homocysteine</text>
        <dbReference type="Rhea" id="RHEA:42708"/>
        <dbReference type="Rhea" id="RHEA-COMP:10188"/>
        <dbReference type="Rhea" id="RHEA-COMP:10189"/>
        <dbReference type="ChEBI" id="CHEBI:57856"/>
        <dbReference type="ChEBI" id="CHEBI:59789"/>
        <dbReference type="ChEBI" id="CHEBI:74269"/>
        <dbReference type="ChEBI" id="CHEBI:74480"/>
        <dbReference type="EC" id="2.1.1.33"/>
    </reaction>
</comment>
<accession>A0A3A3GCD5</accession>
<evidence type="ECO:0000256" key="5">
    <source>
        <dbReference type="ARBA" id="ARBA00022679"/>
    </source>
</evidence>
<dbReference type="EC" id="2.1.1.33" evidence="3"/>
<protein>
    <recommendedName>
        <fullName evidence="3">tRNA (guanine(46)-N(7))-methyltransferase</fullName>
        <ecNumber evidence="3">2.1.1.33</ecNumber>
    </recommendedName>
</protein>
<evidence type="ECO:0000256" key="7">
    <source>
        <dbReference type="ARBA" id="ARBA00022694"/>
    </source>
</evidence>
<evidence type="ECO:0000313" key="9">
    <source>
        <dbReference type="Proteomes" id="UP000265955"/>
    </source>
</evidence>
<keyword evidence="5 8" id="KW-0808">Transferase</keyword>
<evidence type="ECO:0000313" key="8">
    <source>
        <dbReference type="EMBL" id="RJF99885.1"/>
    </source>
</evidence>
<evidence type="ECO:0000256" key="3">
    <source>
        <dbReference type="ARBA" id="ARBA00011977"/>
    </source>
</evidence>
<dbReference type="Gene3D" id="3.40.50.150">
    <property type="entry name" value="Vaccinia Virus protein VP39"/>
    <property type="match status" value="1"/>
</dbReference>
<dbReference type="CDD" id="cd02440">
    <property type="entry name" value="AdoMet_MTases"/>
    <property type="match status" value="1"/>
</dbReference>
<evidence type="ECO:0000256" key="4">
    <source>
        <dbReference type="ARBA" id="ARBA00022603"/>
    </source>
</evidence>
<dbReference type="EMBL" id="QYUO01000001">
    <property type="protein sequence ID" value="RJF99885.1"/>
    <property type="molecule type" value="Genomic_DNA"/>
</dbReference>
<reference evidence="9" key="1">
    <citation type="submission" date="2018-09" db="EMBL/GenBank/DDBJ databases">
        <authorList>
            <person name="Zhu H."/>
        </authorList>
    </citation>
    <scope>NUCLEOTIDE SEQUENCE [LARGE SCALE GENOMIC DNA]</scope>
    <source>
        <strain evidence="9">K1R23-30</strain>
    </source>
</reference>
<dbReference type="OrthoDB" id="9809889at2"/>
<dbReference type="PANTHER" id="PTHR23417">
    <property type="entry name" value="3-DEOXY-D-MANNO-OCTULOSONIC-ACID TRANSFERASE/TRNA GUANINE-N 7 - -METHYLTRANSFERASE"/>
    <property type="match status" value="1"/>
</dbReference>
<comment type="caution">
    <text evidence="8">The sequence shown here is derived from an EMBL/GenBank/DDBJ whole genome shotgun (WGS) entry which is preliminary data.</text>
</comment>
<dbReference type="RefSeq" id="WP_119769829.1">
    <property type="nucleotide sequence ID" value="NZ_QYUO01000001.1"/>
</dbReference>
<keyword evidence="4 8" id="KW-0489">Methyltransferase</keyword>
<keyword evidence="9" id="KW-1185">Reference proteome</keyword>